<dbReference type="InterPro" id="IPR004143">
    <property type="entry name" value="BPL_LPL_catalytic"/>
</dbReference>
<comment type="catalytic activity">
    <reaction evidence="4">
        <text>biotin + L-lysyl-[protein] + ATP = N(6)-biotinyl-L-lysyl-[protein] + AMP + diphosphate + H(+)</text>
        <dbReference type="Rhea" id="RHEA:11756"/>
        <dbReference type="Rhea" id="RHEA-COMP:9752"/>
        <dbReference type="Rhea" id="RHEA-COMP:10505"/>
        <dbReference type="ChEBI" id="CHEBI:15378"/>
        <dbReference type="ChEBI" id="CHEBI:29969"/>
        <dbReference type="ChEBI" id="CHEBI:30616"/>
        <dbReference type="ChEBI" id="CHEBI:33019"/>
        <dbReference type="ChEBI" id="CHEBI:57586"/>
        <dbReference type="ChEBI" id="CHEBI:83144"/>
        <dbReference type="ChEBI" id="CHEBI:456215"/>
        <dbReference type="EC" id="6.3.4.15"/>
    </reaction>
</comment>
<dbReference type="InterPro" id="IPR003142">
    <property type="entry name" value="BPL_C"/>
</dbReference>
<dbReference type="RefSeq" id="WP_219001556.1">
    <property type="nucleotide sequence ID" value="NZ_CP079194.1"/>
</dbReference>
<accession>A0A8F6TWE7</accession>
<dbReference type="NCBIfam" id="TIGR00121">
    <property type="entry name" value="birA_ligase"/>
    <property type="match status" value="1"/>
</dbReference>
<organism evidence="6 7">
    <name type="scientific">Gymnodinialimonas ceratoperidinii</name>
    <dbReference type="NCBI Taxonomy" id="2856823"/>
    <lineage>
        <taxon>Bacteria</taxon>
        <taxon>Pseudomonadati</taxon>
        <taxon>Pseudomonadota</taxon>
        <taxon>Alphaproteobacteria</taxon>
        <taxon>Rhodobacterales</taxon>
        <taxon>Paracoccaceae</taxon>
        <taxon>Gymnodinialimonas</taxon>
    </lineage>
</organism>
<dbReference type="EC" id="6.3.4.15" evidence="3"/>
<keyword evidence="7" id="KW-1185">Reference proteome</keyword>
<dbReference type="InterPro" id="IPR004408">
    <property type="entry name" value="Biotin_CoA_COase_ligase"/>
</dbReference>
<dbReference type="PROSITE" id="PS51733">
    <property type="entry name" value="BPL_LPL_CATALYTIC"/>
    <property type="match status" value="1"/>
</dbReference>
<evidence type="ECO:0000256" key="2">
    <source>
        <dbReference type="ARBA" id="ARBA00023267"/>
    </source>
</evidence>
<evidence type="ECO:0000256" key="3">
    <source>
        <dbReference type="ARBA" id="ARBA00024227"/>
    </source>
</evidence>
<dbReference type="CDD" id="cd16442">
    <property type="entry name" value="BPL"/>
    <property type="match status" value="1"/>
</dbReference>
<dbReference type="PANTHER" id="PTHR12835:SF5">
    <property type="entry name" value="BIOTIN--PROTEIN LIGASE"/>
    <property type="match status" value="1"/>
</dbReference>
<dbReference type="GO" id="GO:0004077">
    <property type="term" value="F:biotin--[biotin carboxyl-carrier protein] ligase activity"/>
    <property type="evidence" value="ECO:0007669"/>
    <property type="project" value="UniProtKB-EC"/>
</dbReference>
<dbReference type="Pfam" id="PF03099">
    <property type="entry name" value="BPL_LplA_LipB"/>
    <property type="match status" value="1"/>
</dbReference>
<proteinExistence type="predicted"/>
<evidence type="ECO:0000313" key="7">
    <source>
        <dbReference type="Proteomes" id="UP000825009"/>
    </source>
</evidence>
<protein>
    <recommendedName>
        <fullName evidence="3">biotin--[biotin carboxyl-carrier protein] ligase</fullName>
        <ecNumber evidence="3">6.3.4.15</ecNumber>
    </recommendedName>
</protein>
<dbReference type="Pfam" id="PF02237">
    <property type="entry name" value="BPL_C"/>
    <property type="match status" value="1"/>
</dbReference>
<feature type="domain" description="BPL/LPL catalytic" evidence="5">
    <location>
        <begin position="1"/>
        <end position="190"/>
    </location>
</feature>
<reference evidence="6 7" key="1">
    <citation type="submission" date="2021-07" db="EMBL/GenBank/DDBJ databases">
        <title>A novel Jannaschia species isolated from marine dinoflagellate Ceratoperidinium margalefii.</title>
        <authorList>
            <person name="Jiang Y."/>
            <person name="Li Z."/>
        </authorList>
    </citation>
    <scope>NUCLEOTIDE SEQUENCE [LARGE SCALE GENOMIC DNA]</scope>
    <source>
        <strain evidence="6 7">J12C1-MA-4</strain>
    </source>
</reference>
<dbReference type="EMBL" id="CP079194">
    <property type="protein sequence ID" value="QXT39168.1"/>
    <property type="molecule type" value="Genomic_DNA"/>
</dbReference>
<sequence length="252" mass="26342">MTTGRPAGAWPLGVSRRVLETTDSTMLEAARAAPTLNGPEWVLALHQTAGKGRRGRAWSMPEGNFAASLTMRPPGPVSQIALRSFVAANALRAALIEVGCASEALTLKWPNDVLFNGGKLAGILLESLGDGRGGVSHLIIGVGVNLAEAPDPAALEPGAVRPVALPHKVTPEALLDALAPAYASRELSLSAYGFGPTRTEWLAHAARLGEVITARLPREEITGTFKDVDESGNLILETAKGSRAIAAADIFF</sequence>
<dbReference type="GO" id="GO:0005737">
    <property type="term" value="C:cytoplasm"/>
    <property type="evidence" value="ECO:0007669"/>
    <property type="project" value="TreeGrafter"/>
</dbReference>
<keyword evidence="2" id="KW-0092">Biotin</keyword>
<dbReference type="Proteomes" id="UP000825009">
    <property type="component" value="Chromosome"/>
</dbReference>
<evidence type="ECO:0000313" key="6">
    <source>
        <dbReference type="EMBL" id="QXT39168.1"/>
    </source>
</evidence>
<dbReference type="PANTHER" id="PTHR12835">
    <property type="entry name" value="BIOTIN PROTEIN LIGASE"/>
    <property type="match status" value="1"/>
</dbReference>
<dbReference type="AlphaFoldDB" id="A0A8F6TWE7"/>
<keyword evidence="1 6" id="KW-0436">Ligase</keyword>
<evidence type="ECO:0000256" key="1">
    <source>
        <dbReference type="ARBA" id="ARBA00022598"/>
    </source>
</evidence>
<name>A0A8F6TWE7_9RHOB</name>
<dbReference type="KEGG" id="gce:KYE46_14740"/>
<evidence type="ECO:0000256" key="4">
    <source>
        <dbReference type="ARBA" id="ARBA00047846"/>
    </source>
</evidence>
<gene>
    <name evidence="6" type="ORF">KYE46_14740</name>
</gene>
<evidence type="ECO:0000259" key="5">
    <source>
        <dbReference type="PROSITE" id="PS51733"/>
    </source>
</evidence>